<dbReference type="OrthoDB" id="383215at2157"/>
<dbReference type="AlphaFoldDB" id="A0A166B5A7"/>
<dbReference type="PATRIC" id="fig|49547.3.peg.910"/>
<protein>
    <submittedName>
        <fullName evidence="1">Uncharacterized protein</fullName>
    </submittedName>
</protein>
<reference evidence="1 2" key="1">
    <citation type="submission" date="2016-04" db="EMBL/GenBank/DDBJ databases">
        <title>Genome sequence of Methanobrevibacter curvatus DSM 11111.</title>
        <authorList>
            <person name="Poehlein A."/>
            <person name="Seedorf H."/>
            <person name="Daniel R."/>
        </authorList>
    </citation>
    <scope>NUCLEOTIDE SEQUENCE [LARGE SCALE GENOMIC DNA]</scope>
    <source>
        <strain evidence="1 2">DSM 11111</strain>
    </source>
</reference>
<organism evidence="1 2">
    <name type="scientific">Methanobrevibacter curvatus</name>
    <dbReference type="NCBI Taxonomy" id="49547"/>
    <lineage>
        <taxon>Archaea</taxon>
        <taxon>Methanobacteriati</taxon>
        <taxon>Methanobacteriota</taxon>
        <taxon>Methanomada group</taxon>
        <taxon>Methanobacteria</taxon>
        <taxon>Methanobacteriales</taxon>
        <taxon>Methanobacteriaceae</taxon>
        <taxon>Methanobrevibacter</taxon>
    </lineage>
</organism>
<accession>A0A166B5A7</accession>
<gene>
    <name evidence="1" type="ORF">MBCUR_08430</name>
</gene>
<dbReference type="RefSeq" id="WP_067090618.1">
    <property type="nucleotide sequence ID" value="NZ_LWMV01000159.1"/>
</dbReference>
<proteinExistence type="predicted"/>
<name>A0A166B5A7_9EURY</name>
<evidence type="ECO:0000313" key="2">
    <source>
        <dbReference type="Proteomes" id="UP000077245"/>
    </source>
</evidence>
<sequence length="260" mass="30030">MVNKGTLEGEKEEIIFVKELNKKNQKFWDILKLDSNNHYGVHVKTKQYGKISEQKVLPKADAFIAKGELSPKFLRENDFYVNDKQINDLNLVPVKYSGISIKRPDSRNYQIQKFTPSTFRKIFGSYELGAGASLYSKKEADFKKNIVVIEGWKTNLNNLLNFFWEKYNLDISKDNSDFCLNDAKTIKNFSTKKIKELIENNIKISNFVFQGIGNFEEPYNAYFLYEKGELKTSCQIHFNVTTGSGRSKGDFTVVLKPKSH</sequence>
<comment type="caution">
    <text evidence="1">The sequence shown here is derived from an EMBL/GenBank/DDBJ whole genome shotgun (WGS) entry which is preliminary data.</text>
</comment>
<keyword evidence="2" id="KW-1185">Reference proteome</keyword>
<dbReference type="EMBL" id="LWMV01000159">
    <property type="protein sequence ID" value="KZX12882.1"/>
    <property type="molecule type" value="Genomic_DNA"/>
</dbReference>
<evidence type="ECO:0000313" key="1">
    <source>
        <dbReference type="EMBL" id="KZX12882.1"/>
    </source>
</evidence>
<dbReference type="Proteomes" id="UP000077245">
    <property type="component" value="Unassembled WGS sequence"/>
</dbReference>